<sequence length="126" mass="13930">KELWPLMNTWVLQSRDQQEPVRDETVATVLRLIGRLSQLGLKEGSVSSLVTVANIINTFGRHGQAEGVPWTVQLAAIYCIYELSPCNPKQALDALAEWREEAAQSVPPAVTSCINQIASICRQVRS</sequence>
<protein>
    <recommendedName>
        <fullName evidence="1">Little elongation complex subunit 1 C-terminal domain-containing protein</fullName>
    </recommendedName>
</protein>
<dbReference type="Proteomes" id="UP001352852">
    <property type="component" value="Unassembled WGS sequence"/>
</dbReference>
<feature type="non-terminal residue" evidence="2">
    <location>
        <position position="1"/>
    </location>
</feature>
<accession>A0ABU7E8G8</accession>
<evidence type="ECO:0000313" key="2">
    <source>
        <dbReference type="EMBL" id="MED6282435.1"/>
    </source>
</evidence>
<dbReference type="Pfam" id="PF25817">
    <property type="entry name" value="ICE1_C"/>
    <property type="match status" value="1"/>
</dbReference>
<reference evidence="2 3" key="1">
    <citation type="submission" date="2021-06" db="EMBL/GenBank/DDBJ databases">
        <authorList>
            <person name="Palmer J.M."/>
        </authorList>
    </citation>
    <scope>NUCLEOTIDE SEQUENCE [LARGE SCALE GENOMIC DNA]</scope>
    <source>
        <strain evidence="2 3">CL_MEX2019</strain>
        <tissue evidence="2">Muscle</tissue>
    </source>
</reference>
<name>A0ABU7E8G8_9TELE</name>
<dbReference type="InterPro" id="IPR057881">
    <property type="entry name" value="ICE1_C"/>
</dbReference>
<gene>
    <name evidence="2" type="ORF">CHARACLAT_032131</name>
</gene>
<proteinExistence type="predicted"/>
<feature type="domain" description="Little elongation complex subunit 1 C-terminal" evidence="1">
    <location>
        <begin position="1"/>
        <end position="117"/>
    </location>
</feature>
<keyword evidence="3" id="KW-1185">Reference proteome</keyword>
<evidence type="ECO:0000259" key="1">
    <source>
        <dbReference type="Pfam" id="PF25817"/>
    </source>
</evidence>
<dbReference type="EMBL" id="JAHUTJ010046537">
    <property type="protein sequence ID" value="MED6282435.1"/>
    <property type="molecule type" value="Genomic_DNA"/>
</dbReference>
<organism evidence="2 3">
    <name type="scientific">Characodon lateralis</name>
    <dbReference type="NCBI Taxonomy" id="208331"/>
    <lineage>
        <taxon>Eukaryota</taxon>
        <taxon>Metazoa</taxon>
        <taxon>Chordata</taxon>
        <taxon>Craniata</taxon>
        <taxon>Vertebrata</taxon>
        <taxon>Euteleostomi</taxon>
        <taxon>Actinopterygii</taxon>
        <taxon>Neopterygii</taxon>
        <taxon>Teleostei</taxon>
        <taxon>Neoteleostei</taxon>
        <taxon>Acanthomorphata</taxon>
        <taxon>Ovalentaria</taxon>
        <taxon>Atherinomorphae</taxon>
        <taxon>Cyprinodontiformes</taxon>
        <taxon>Goodeidae</taxon>
        <taxon>Characodon</taxon>
    </lineage>
</organism>
<evidence type="ECO:0000313" key="3">
    <source>
        <dbReference type="Proteomes" id="UP001352852"/>
    </source>
</evidence>
<comment type="caution">
    <text evidence="2">The sequence shown here is derived from an EMBL/GenBank/DDBJ whole genome shotgun (WGS) entry which is preliminary data.</text>
</comment>